<dbReference type="AlphaFoldDB" id="A0A6M3KC34"/>
<dbReference type="EMBL" id="MT145174">
    <property type="protein sequence ID" value="QJI04372.1"/>
    <property type="molecule type" value="Genomic_DNA"/>
</dbReference>
<evidence type="ECO:0000313" key="3">
    <source>
        <dbReference type="EMBL" id="QJI04372.1"/>
    </source>
</evidence>
<organism evidence="1">
    <name type="scientific">viral metagenome</name>
    <dbReference type="NCBI Taxonomy" id="1070528"/>
    <lineage>
        <taxon>unclassified sequences</taxon>
        <taxon>metagenomes</taxon>
        <taxon>organismal metagenomes</taxon>
    </lineage>
</organism>
<evidence type="ECO:0000313" key="1">
    <source>
        <dbReference type="EMBL" id="QJA79118.1"/>
    </source>
</evidence>
<proteinExistence type="predicted"/>
<dbReference type="EMBL" id="MT142610">
    <property type="protein sequence ID" value="QJA86042.1"/>
    <property type="molecule type" value="Genomic_DNA"/>
</dbReference>
<sequence length="91" mass="10726">MENERLRGDILAAPCIFCGYDGVQYWQKHSHAKDCLFYEFGGIEDREDVLLRISLTEWKPKMHILDINQVAHQWQEGGEECRKNWEAQDGE</sequence>
<evidence type="ECO:0000313" key="2">
    <source>
        <dbReference type="EMBL" id="QJA86042.1"/>
    </source>
</evidence>
<name>A0A6M3KC34_9ZZZZ</name>
<gene>
    <name evidence="1" type="ORF">MM415A00943_0021</name>
    <name evidence="2" type="ORF">MM415B02148_0028</name>
    <name evidence="3" type="ORF">TM448B07679_0002</name>
</gene>
<dbReference type="EMBL" id="MT142367">
    <property type="protein sequence ID" value="QJA79118.1"/>
    <property type="molecule type" value="Genomic_DNA"/>
</dbReference>
<reference evidence="1" key="1">
    <citation type="submission" date="2020-03" db="EMBL/GenBank/DDBJ databases">
        <title>The deep terrestrial virosphere.</title>
        <authorList>
            <person name="Holmfeldt K."/>
            <person name="Nilsson E."/>
            <person name="Simone D."/>
            <person name="Lopez-Fernandez M."/>
            <person name="Wu X."/>
            <person name="de Brujin I."/>
            <person name="Lundin D."/>
            <person name="Andersson A."/>
            <person name="Bertilsson S."/>
            <person name="Dopson M."/>
        </authorList>
    </citation>
    <scope>NUCLEOTIDE SEQUENCE</scope>
    <source>
        <strain evidence="1">MM415A00943</strain>
        <strain evidence="2">MM415B02148</strain>
        <strain evidence="3">TM448B07679</strain>
    </source>
</reference>
<protein>
    <submittedName>
        <fullName evidence="1">Uncharacterized protein</fullName>
    </submittedName>
</protein>
<accession>A0A6M3KC34</accession>